<accession>A0A6N9S3M1</accession>
<evidence type="ECO:0000313" key="2">
    <source>
        <dbReference type="Proteomes" id="UP000471490"/>
    </source>
</evidence>
<dbReference type="RefSeq" id="WP_250848238.1">
    <property type="nucleotide sequence ID" value="NZ_JABFII010000202.1"/>
</dbReference>
<comment type="caution">
    <text evidence="1">The sequence shown here is derived from an EMBL/GenBank/DDBJ whole genome shotgun (WGS) entry which is preliminary data.</text>
</comment>
<sequence>ERNAQGMCSLAGFTQIVNEARIPACSL</sequence>
<dbReference type="AlphaFoldDB" id="A0A6N9S3M1"/>
<proteinExistence type="predicted"/>
<gene>
    <name evidence="1" type="ORF">FPI65_05815</name>
</gene>
<reference evidence="1 2" key="1">
    <citation type="journal article" date="2020" name="Int. J. Nanomedicine">
        <title>Consequences Of Long-Term Bacteria's Exposure To Silver Nanoformulations With Different PhysicoChemical Properties.</title>
        <authorList>
            <person name="Kedziora A."/>
            <person name="Wernecki M."/>
            <person name="Korzekwa K."/>
            <person name="Speruda M."/>
            <person name="Gerasymchuk Y."/>
            <person name="Lukowiak A."/>
            <person name="Bugla-Ploskonska G."/>
        </authorList>
    </citation>
    <scope>NUCLEOTIDE SEQUENCE [LARGE SCALE GENOMIC DNA]</scope>
    <source>
        <strain evidence="1 2">ATCC 11230</strain>
    </source>
</reference>
<dbReference type="Proteomes" id="UP000471490">
    <property type="component" value="Unassembled WGS sequence"/>
</dbReference>
<evidence type="ECO:0000313" key="1">
    <source>
        <dbReference type="EMBL" id="NDR90820.1"/>
    </source>
</evidence>
<protein>
    <submittedName>
        <fullName evidence="1">Histidine phosphatase super family protein</fullName>
    </submittedName>
</protein>
<dbReference type="EMBL" id="VLTB01000091">
    <property type="protein sequence ID" value="NDR90820.1"/>
    <property type="molecule type" value="Genomic_DNA"/>
</dbReference>
<organism evidence="1 2">
    <name type="scientific">Escherichia coli</name>
    <dbReference type="NCBI Taxonomy" id="562"/>
    <lineage>
        <taxon>Bacteria</taxon>
        <taxon>Pseudomonadati</taxon>
        <taxon>Pseudomonadota</taxon>
        <taxon>Gammaproteobacteria</taxon>
        <taxon>Enterobacterales</taxon>
        <taxon>Enterobacteriaceae</taxon>
        <taxon>Escherichia</taxon>
    </lineage>
</organism>
<name>A0A6N9S3M1_ECOLX</name>
<feature type="non-terminal residue" evidence="1">
    <location>
        <position position="1"/>
    </location>
</feature>